<proteinExistence type="predicted"/>
<reference evidence="1 2" key="1">
    <citation type="journal article" date="2018" name="Front. Microbiol.">
        <title>Genome Sequencing of Streptomyces atratus SCSIOZH16 and Activation Production of Nocardamine via Metabolic Engineering.</title>
        <authorList>
            <person name="Li Y."/>
            <person name="Zhang C."/>
            <person name="Liu C."/>
            <person name="Ju J."/>
            <person name="Ma J."/>
        </authorList>
    </citation>
    <scope>NUCLEOTIDE SEQUENCE [LARGE SCALE GENOMIC DNA]</scope>
    <source>
        <strain evidence="1 2">SCSIO_ZH16</strain>
    </source>
</reference>
<name>A0A2Z5JK92_STRAR</name>
<evidence type="ECO:0000313" key="1">
    <source>
        <dbReference type="EMBL" id="AXE80831.1"/>
    </source>
</evidence>
<sequence>MRVPQTAAYYPQQITVINPPTRGDYGALAYEGVYGAAVAQSLGALPRGAEGLRQAGGASATGGAVEQAREMAQTLGLNPGDELYDQLIATARTREDDAPAWAARVDALGRDPETIEAFGEECRQLGLAWDAKPLTVQNLLDGEAGTQLEAYYQQYRKLISHYGYADVTLLRELPIAYIVAGHTRISSNAVATTRRGTQTRQRFRFFPAGRDSKFPMYGVRTETEGLLFELDKLAVVRWLVDSGVIEDPRLHTQEEAQEWIFQFSDPVLDAFNAPANPIPKAVLGLVHSMAHRTMKALATRCGLNVDSLGEYLFPSNCAYLVYANTRSNFTLGGLEHVYRFDLEDALCELDVETRCVFDPPCRRAFGGACAACLHISEVACARFNTVLDRNLLFGTLPPLVSAPVGASSRPRLKGERRWRGYWSR</sequence>
<protein>
    <submittedName>
        <fullName evidence="1">Uncharacterized protein</fullName>
    </submittedName>
</protein>
<dbReference type="AlphaFoldDB" id="A0A2Z5JK92"/>
<evidence type="ECO:0000313" key="2">
    <source>
        <dbReference type="Proteomes" id="UP000252698"/>
    </source>
</evidence>
<dbReference type="EMBL" id="CP027306">
    <property type="protein sequence ID" value="AXE80831.1"/>
    <property type="molecule type" value="Genomic_DNA"/>
</dbReference>
<accession>A0A2Z5JK92</accession>
<organism evidence="1 2">
    <name type="scientific">Streptomyces atratus</name>
    <dbReference type="NCBI Taxonomy" id="1893"/>
    <lineage>
        <taxon>Bacteria</taxon>
        <taxon>Bacillati</taxon>
        <taxon>Actinomycetota</taxon>
        <taxon>Actinomycetes</taxon>
        <taxon>Kitasatosporales</taxon>
        <taxon>Streptomycetaceae</taxon>
        <taxon>Streptomyces</taxon>
    </lineage>
</organism>
<dbReference type="KEGG" id="sata:C5746_32105"/>
<gene>
    <name evidence="1" type="ORF">C5746_32105</name>
</gene>
<dbReference type="Proteomes" id="UP000252698">
    <property type="component" value="Chromosome"/>
</dbReference>